<dbReference type="InterPro" id="IPR006740">
    <property type="entry name" value="DUF604"/>
</dbReference>
<accession>A0A0G2F460</accession>
<evidence type="ECO:0000313" key="1">
    <source>
        <dbReference type="EMBL" id="KKY29044.1"/>
    </source>
</evidence>
<evidence type="ECO:0000313" key="2">
    <source>
        <dbReference type="Proteomes" id="UP000053317"/>
    </source>
</evidence>
<reference evidence="1 2" key="1">
    <citation type="submission" date="2015-05" db="EMBL/GenBank/DDBJ databases">
        <title>Distinctive expansion of gene families associated with plant cell wall degradation and secondary metabolism in the genomes of grapevine trunk pathogens.</title>
        <authorList>
            <person name="Lawrence D.P."/>
            <person name="Travadon R."/>
            <person name="Rolshausen P.E."/>
            <person name="Baumgartner K."/>
        </authorList>
    </citation>
    <scope>NUCLEOTIDE SEQUENCE [LARGE SCALE GENOMIC DNA]</scope>
    <source>
        <strain evidence="1">UCRPC4</strain>
    </source>
</reference>
<dbReference type="PANTHER" id="PTHR10811">
    <property type="entry name" value="FRINGE-RELATED"/>
    <property type="match status" value="1"/>
</dbReference>
<evidence type="ECO:0008006" key="3">
    <source>
        <dbReference type="Google" id="ProtNLM"/>
    </source>
</evidence>
<protein>
    <recommendedName>
        <fullName evidence="3">Glycosyltransferase family 31 protein</fullName>
    </recommendedName>
</protein>
<dbReference type="Pfam" id="PF04646">
    <property type="entry name" value="DUF604"/>
    <property type="match status" value="1"/>
</dbReference>
<proteinExistence type="predicted"/>
<name>A0A0G2F460_PHACM</name>
<dbReference type="Proteomes" id="UP000053317">
    <property type="component" value="Unassembled WGS sequence"/>
</dbReference>
<dbReference type="AlphaFoldDB" id="A0A0G2F460"/>
<comment type="caution">
    <text evidence="1">The sequence shown here is derived from an EMBL/GenBank/DDBJ whole genome shotgun (WGS) entry which is preliminary data.</text>
</comment>
<gene>
    <name evidence="1" type="ORF">UCRPC4_g00233</name>
</gene>
<organism evidence="1 2">
    <name type="scientific">Phaeomoniella chlamydospora</name>
    <name type="common">Phaeoacremonium chlamydosporum</name>
    <dbReference type="NCBI Taxonomy" id="158046"/>
    <lineage>
        <taxon>Eukaryota</taxon>
        <taxon>Fungi</taxon>
        <taxon>Dikarya</taxon>
        <taxon>Ascomycota</taxon>
        <taxon>Pezizomycotina</taxon>
        <taxon>Eurotiomycetes</taxon>
        <taxon>Chaetothyriomycetidae</taxon>
        <taxon>Phaeomoniellales</taxon>
        <taxon>Phaeomoniellaceae</taxon>
        <taxon>Phaeomoniella</taxon>
    </lineage>
</organism>
<sequence>MITQALMVRLPVAFAFILGLLLLPYLYRRNYQPISAELADSLLDCDYERSAFPIPANRNVRRYSRGVIRPRFDAKPDDDLFEFERPFLESFGLPHGDAFTPESNNACKKSNVATVTLESDPPVELTAPILIGVATTVDRIENTFDSLLSQLQGTDASMIALVPEAPDLPSKQQSMRERGLDITLYPTNLPFLESYFTLTETFSYHIKNHRPHTKWIIWTDDDTYMPSLRSLGRRLKGLNHEQDHFYGAWSEKTHHLENLGRFPYGGGGIIVSLPVLEALHDNYEYCMGSDVVPTNGTIGGDCHVWACLEKVKPDLELTIWSELRQFDVHGSPAGIYEDGRPIYSFHHWTNDSWAPTPVVEMAAVKAVAGESSVRHRYVFDRKVEATNDSYDSSPEETQREFFVLTNGYSIVRYRIHPGVDDIDFAAREATWWEAVGMPEFDDYVQQLGPLRREVVPGIDKKRWYLQDAKLVDGNIHQLYIDMWRANEEIAKNRQRVEDWIEIIWLGR</sequence>
<dbReference type="Gene3D" id="3.90.550.50">
    <property type="match status" value="1"/>
</dbReference>
<keyword evidence="2" id="KW-1185">Reference proteome</keyword>
<dbReference type="EMBL" id="LCWF01000006">
    <property type="protein sequence ID" value="KKY29044.1"/>
    <property type="molecule type" value="Genomic_DNA"/>
</dbReference>
<reference evidence="1 2" key="2">
    <citation type="submission" date="2015-05" db="EMBL/GenBank/DDBJ databases">
        <authorList>
            <person name="Morales-Cruz A."/>
            <person name="Amrine K.C."/>
            <person name="Cantu D."/>
        </authorList>
    </citation>
    <scope>NUCLEOTIDE SEQUENCE [LARGE SCALE GENOMIC DNA]</scope>
    <source>
        <strain evidence="1">UCRPC4</strain>
    </source>
</reference>
<dbReference type="OrthoDB" id="414175at2759"/>